<feature type="signal peptide" evidence="4">
    <location>
        <begin position="1"/>
        <end position="20"/>
    </location>
</feature>
<feature type="chain" id="PRO_5009535304" description="TPM domain-containing protein" evidence="4">
    <location>
        <begin position="21"/>
        <end position="481"/>
    </location>
</feature>
<feature type="coiled-coil region" evidence="1">
    <location>
        <begin position="241"/>
        <end position="301"/>
    </location>
</feature>
<dbReference type="EMBL" id="MGJB01000015">
    <property type="protein sequence ID" value="OGM98459.1"/>
    <property type="molecule type" value="Genomic_DNA"/>
</dbReference>
<feature type="domain" description="TPM" evidence="5">
    <location>
        <begin position="31"/>
        <end position="147"/>
    </location>
</feature>
<dbReference type="PANTHER" id="PTHR30373:SF2">
    <property type="entry name" value="UPF0603 PROTEIN YGCG"/>
    <property type="match status" value="1"/>
</dbReference>
<evidence type="ECO:0000256" key="2">
    <source>
        <dbReference type="SAM" id="MobiDB-lite"/>
    </source>
</evidence>
<feature type="compositionally biased region" description="Low complexity" evidence="2">
    <location>
        <begin position="440"/>
        <end position="462"/>
    </location>
</feature>
<dbReference type="Proteomes" id="UP000176893">
    <property type="component" value="Unassembled WGS sequence"/>
</dbReference>
<dbReference type="PANTHER" id="PTHR30373">
    <property type="entry name" value="UPF0603 PROTEIN YGCG"/>
    <property type="match status" value="1"/>
</dbReference>
<evidence type="ECO:0000313" key="7">
    <source>
        <dbReference type="Proteomes" id="UP000176893"/>
    </source>
</evidence>
<evidence type="ECO:0000313" key="6">
    <source>
        <dbReference type="EMBL" id="OGM98459.1"/>
    </source>
</evidence>
<comment type="caution">
    <text evidence="6">The sequence shown here is derived from an EMBL/GenBank/DDBJ whole genome shotgun (WGS) entry which is preliminary data.</text>
</comment>
<dbReference type="AlphaFoldDB" id="A0A1F8EDM6"/>
<proteinExistence type="predicted"/>
<feature type="transmembrane region" description="Helical" evidence="3">
    <location>
        <begin position="196"/>
        <end position="221"/>
    </location>
</feature>
<protein>
    <recommendedName>
        <fullName evidence="5">TPM domain-containing protein</fullName>
    </recommendedName>
</protein>
<dbReference type="STRING" id="1802661.A2649_02680"/>
<evidence type="ECO:0000259" key="5">
    <source>
        <dbReference type="Pfam" id="PF04536"/>
    </source>
</evidence>
<name>A0A1F8EDM6_9BACT</name>
<feature type="region of interest" description="Disordered" evidence="2">
    <location>
        <begin position="418"/>
        <end position="463"/>
    </location>
</feature>
<dbReference type="InterPro" id="IPR007621">
    <property type="entry name" value="TPM_dom"/>
</dbReference>
<keyword evidence="1" id="KW-0175">Coiled coil</keyword>
<reference evidence="6 7" key="1">
    <citation type="journal article" date="2016" name="Nat. Commun.">
        <title>Thousands of microbial genomes shed light on interconnected biogeochemical processes in an aquifer system.</title>
        <authorList>
            <person name="Anantharaman K."/>
            <person name="Brown C.T."/>
            <person name="Hug L.A."/>
            <person name="Sharon I."/>
            <person name="Castelle C.J."/>
            <person name="Probst A.J."/>
            <person name="Thomas B.C."/>
            <person name="Singh A."/>
            <person name="Wilkins M.J."/>
            <person name="Karaoz U."/>
            <person name="Brodie E.L."/>
            <person name="Williams K.H."/>
            <person name="Hubbard S.S."/>
            <person name="Banfield J.F."/>
        </authorList>
    </citation>
    <scope>NUCLEOTIDE SEQUENCE [LARGE SCALE GENOMIC DNA]</scope>
</reference>
<dbReference type="Gene3D" id="3.10.310.50">
    <property type="match status" value="1"/>
</dbReference>
<keyword evidence="3" id="KW-1133">Transmembrane helix</keyword>
<dbReference type="Pfam" id="PF04536">
    <property type="entry name" value="TPM_phosphatase"/>
    <property type="match status" value="1"/>
</dbReference>
<evidence type="ECO:0000256" key="1">
    <source>
        <dbReference type="SAM" id="Coils"/>
    </source>
</evidence>
<gene>
    <name evidence="6" type="ORF">A2649_02680</name>
</gene>
<keyword evidence="4" id="KW-0732">Signal</keyword>
<feature type="compositionally biased region" description="Basic and acidic residues" evidence="2">
    <location>
        <begin position="421"/>
        <end position="432"/>
    </location>
</feature>
<feature type="transmembrane region" description="Helical" evidence="3">
    <location>
        <begin position="397"/>
        <end position="417"/>
    </location>
</feature>
<evidence type="ECO:0000256" key="3">
    <source>
        <dbReference type="SAM" id="Phobius"/>
    </source>
</evidence>
<keyword evidence="3" id="KW-0472">Membrane</keyword>
<organism evidence="6 7">
    <name type="scientific">Candidatus Yanofskybacteria bacterium RIFCSPHIGHO2_01_FULL_41_26</name>
    <dbReference type="NCBI Taxonomy" id="1802661"/>
    <lineage>
        <taxon>Bacteria</taxon>
        <taxon>Candidatus Yanofskyibacteriota</taxon>
    </lineage>
</organism>
<keyword evidence="3" id="KW-0812">Transmembrane</keyword>
<evidence type="ECO:0000256" key="4">
    <source>
        <dbReference type="SAM" id="SignalP"/>
    </source>
</evidence>
<sequence length="481" mass="53162">MAKKSFLMVCFVIVAAIAFAVPNYPKPVGYVNDFANIMSAETKQQTETRLRDYREKTSIEVAVVTVLSLEGETVEDYTLGLAQSWGVGDKKKDNGVVLLVAPNERKMRIEVGYGMESDLTDVQSGRIIRDIIIPYFKESVDLPTAAKNAKLTKGIMAGIDAILTNLGIKPFEARLEERKIAAEKAAAEQKLQDEQVAAFLSIAIPTGLAIIVLIVIGIFIYKAEIRRKYLKNIYDENIRSLVNCENYIKEAEQKIPKAREKLEQLQKTNPKEVWSNLENRLNKLPADLESQKKKLALLQEEHRSSDRMNSETIYNKIVTLLTAISTSSGLLEAITNKIQEVNDAKATSSKLIDSVPDSIKAARKELEHKDVKDRSRKYLDQAEDKYRKARSAADNQSVNWLLVVALFAEAMALVASAKSKAKSDKEDAEEKRHPRPKRNSYSSSSNYSNSSNWSSSSSSGSSSFGGFGGGSFGGGGASGSW</sequence>
<accession>A0A1F8EDM6</accession>